<keyword evidence="1" id="KW-0812">Transmembrane</keyword>
<gene>
    <name evidence="2" type="ORF">SAMN04515666_101601</name>
</gene>
<evidence type="ECO:0000256" key="1">
    <source>
        <dbReference type="SAM" id="Phobius"/>
    </source>
</evidence>
<keyword evidence="3" id="KW-1185">Reference proteome</keyword>
<dbReference type="STRING" id="1036779.SAMN04515666_101601"/>
<feature type="transmembrane region" description="Helical" evidence="1">
    <location>
        <begin position="12"/>
        <end position="34"/>
    </location>
</feature>
<dbReference type="AlphaFoldDB" id="A0A1H7H9U5"/>
<dbReference type="EMBL" id="FOAN01000001">
    <property type="protein sequence ID" value="SEK47223.1"/>
    <property type="molecule type" value="Genomic_DNA"/>
</dbReference>
<proteinExistence type="predicted"/>
<sequence>MRAGLSLSVGDVFAGLWYPIVITAVVYVIGSLLLPNRPELEPGN</sequence>
<dbReference type="Proteomes" id="UP000199664">
    <property type="component" value="Unassembled WGS sequence"/>
</dbReference>
<keyword evidence="1" id="KW-0472">Membrane</keyword>
<accession>A0A1H7H9U5</accession>
<keyword evidence="1" id="KW-1133">Transmembrane helix</keyword>
<protein>
    <submittedName>
        <fullName evidence="2">Uncharacterized protein</fullName>
    </submittedName>
</protein>
<organism evidence="2 3">
    <name type="scientific">Bosea lupini</name>
    <dbReference type="NCBI Taxonomy" id="1036779"/>
    <lineage>
        <taxon>Bacteria</taxon>
        <taxon>Pseudomonadati</taxon>
        <taxon>Pseudomonadota</taxon>
        <taxon>Alphaproteobacteria</taxon>
        <taxon>Hyphomicrobiales</taxon>
        <taxon>Boseaceae</taxon>
        <taxon>Bosea</taxon>
    </lineage>
</organism>
<evidence type="ECO:0000313" key="2">
    <source>
        <dbReference type="EMBL" id="SEK47223.1"/>
    </source>
</evidence>
<evidence type="ECO:0000313" key="3">
    <source>
        <dbReference type="Proteomes" id="UP000199664"/>
    </source>
</evidence>
<reference evidence="3" key="1">
    <citation type="submission" date="2016-10" db="EMBL/GenBank/DDBJ databases">
        <authorList>
            <person name="Varghese N."/>
            <person name="Submissions S."/>
        </authorList>
    </citation>
    <scope>NUCLEOTIDE SEQUENCE [LARGE SCALE GENOMIC DNA]</scope>
    <source>
        <strain evidence="3">LMG 26383,CCUG 61248,R- 45681</strain>
    </source>
</reference>
<name>A0A1H7H9U5_9HYPH</name>